<organism evidence="1 2">
    <name type="scientific">Wuchereria bancrofti</name>
    <dbReference type="NCBI Taxonomy" id="6293"/>
    <lineage>
        <taxon>Eukaryota</taxon>
        <taxon>Metazoa</taxon>
        <taxon>Ecdysozoa</taxon>
        <taxon>Nematoda</taxon>
        <taxon>Chromadorea</taxon>
        <taxon>Rhabditida</taxon>
        <taxon>Spirurina</taxon>
        <taxon>Spiruromorpha</taxon>
        <taxon>Filarioidea</taxon>
        <taxon>Onchocercidae</taxon>
        <taxon>Wuchereria</taxon>
    </lineage>
</organism>
<reference evidence="3" key="3">
    <citation type="submission" date="2015-03" db="EMBL/GenBank/DDBJ databases">
        <title>Wuchereria bancrofti Genome Sequencing Papua New Guinea Strain.</title>
        <authorList>
            <person name="Small S.T."/>
            <person name="Serre D."/>
            <person name="Zimmerman P.A."/>
        </authorList>
    </citation>
    <scope>NUCLEOTIDE SEQUENCE [LARGE SCALE GENOMIC DNA]</scope>
    <source>
        <strain evidence="3">pt0022</strain>
    </source>
</reference>
<dbReference type="WBParaSite" id="mrna-Wban_03288">
    <property type="protein sequence ID" value="mrna-Wban_03288"/>
    <property type="gene ID" value="Wban_03288"/>
</dbReference>
<name>J9E450_WUCBA</name>
<dbReference type="Proteomes" id="UP000093561">
    <property type="component" value="Unassembled WGS sequence"/>
</dbReference>
<reference evidence="1" key="1">
    <citation type="submission" date="2012-08" db="EMBL/GenBank/DDBJ databases">
        <title>The Genome Sequence of Wuchereria bancrofti.</title>
        <authorList>
            <consortium name="The Broad Institute Genome Sequencing Platform"/>
            <consortium name="Broad Institute Genome Sequencing Center for Infectious Disease"/>
            <person name="Nutman T.B."/>
            <person name="Fink D.L."/>
            <person name="Russ C."/>
            <person name="Young S."/>
            <person name="Zeng Q."/>
            <person name="Koehrsen M."/>
            <person name="Alvarado L."/>
            <person name="Berlin A."/>
            <person name="Borenstein D."/>
            <person name="Chapman S.B."/>
            <person name="Chen Z."/>
            <person name="Engels R."/>
            <person name="Freedman E."/>
            <person name="Gellesch M."/>
            <person name="Goldberg J."/>
            <person name="Griggs A."/>
            <person name="Gujja S."/>
            <person name="Heilman E.R."/>
            <person name="Heiman D."/>
            <person name="Hepburn T."/>
            <person name="Howarth C."/>
            <person name="Jen D."/>
            <person name="Larson L."/>
            <person name="Lewis B."/>
            <person name="Mehta T."/>
            <person name="Park D."/>
            <person name="Pearson M."/>
            <person name="Richards J."/>
            <person name="Roberts A."/>
            <person name="Saif S."/>
            <person name="Shea T."/>
            <person name="Shenoy N."/>
            <person name="Sisk P."/>
            <person name="Stolte C."/>
            <person name="Sykes S."/>
            <person name="Walk T."/>
            <person name="White J."/>
            <person name="Yandava C."/>
            <person name="Haas B."/>
            <person name="Henn M.R."/>
            <person name="Nusbaum C."/>
            <person name="Birren B."/>
        </authorList>
    </citation>
    <scope>NUCLEOTIDE SEQUENCE</scope>
</reference>
<dbReference type="Proteomes" id="UP000004810">
    <property type="component" value="Unassembled WGS sequence"/>
</dbReference>
<proteinExistence type="predicted"/>
<sequence length="66" mass="7884">MWKLLAEFRKKLATETRNSITGWESYKTEKSHGYGESYFAMKKKKNELWLTLRTENWLILSDVLIA</sequence>
<protein>
    <submittedName>
        <fullName evidence="1 4">Uncharacterized protein</fullName>
    </submittedName>
</protein>
<evidence type="ECO:0000313" key="4">
    <source>
        <dbReference type="WBParaSite" id="mrna-Wban_03288"/>
    </source>
</evidence>
<dbReference type="AlphaFoldDB" id="J9E450"/>
<reference evidence="4" key="5">
    <citation type="submission" date="2024-02" db="UniProtKB">
        <authorList>
            <consortium name="WormBaseParasite"/>
        </authorList>
    </citation>
    <scope>IDENTIFICATION</scope>
    <source>
        <strain evidence="4">pt0022</strain>
    </source>
</reference>
<dbReference type="EMBL" id="ADBV01008402">
    <property type="protein sequence ID" value="EJW76943.1"/>
    <property type="molecule type" value="Genomic_DNA"/>
</dbReference>
<gene>
    <name evidence="1" type="ORF">WUBG_12150</name>
</gene>
<accession>J9E450</accession>
<evidence type="ECO:0000313" key="3">
    <source>
        <dbReference type="Proteomes" id="UP000093561"/>
    </source>
</evidence>
<reference evidence="2" key="2">
    <citation type="submission" date="2012-08" db="EMBL/GenBank/DDBJ databases">
        <title>The Genome Sequence of Wuchereria bancrofti.</title>
        <authorList>
            <person name="Nutman T.B."/>
            <person name="Fink D.L."/>
            <person name="Russ C."/>
            <person name="Young S."/>
            <person name="Zeng Q."/>
            <person name="Koehrsen M."/>
            <person name="Alvarado L."/>
            <person name="Berlin A."/>
            <person name="Chapman S.B."/>
            <person name="Chen Z."/>
            <person name="Freedman E."/>
            <person name="Gellesch M."/>
            <person name="Goldberg J."/>
            <person name="Griggs A."/>
            <person name="Gujja S."/>
            <person name="Heilman E.R."/>
            <person name="Heiman D."/>
            <person name="Hepburn T."/>
            <person name="Howarth C."/>
            <person name="Jen D."/>
            <person name="Larson L."/>
            <person name="Lewis B."/>
            <person name="Mehta T."/>
            <person name="Park D."/>
            <person name="Pearson M."/>
            <person name="Roberts A."/>
            <person name="Saif S."/>
            <person name="Shea T."/>
            <person name="Shenoy N."/>
            <person name="Sisk P."/>
            <person name="Stolte C."/>
            <person name="Sykes S."/>
            <person name="Walk T."/>
            <person name="White J."/>
            <person name="Yandava C."/>
            <person name="Haas B."/>
            <person name="Henn M.R."/>
            <person name="Nusbaum C."/>
            <person name="Birren B."/>
        </authorList>
    </citation>
    <scope>NUCLEOTIDE SEQUENCE [LARGE SCALE GENOMIC DNA]</scope>
    <source>
        <strain evidence="2">NA</strain>
    </source>
</reference>
<evidence type="ECO:0000313" key="1">
    <source>
        <dbReference type="EMBL" id="EJW76943.1"/>
    </source>
</evidence>
<reference evidence="3" key="4">
    <citation type="journal article" date="2016" name="Mol. Ecol.">
        <title>Population genomics of the filarial nematode parasite Wuchereria bancrofti from mosquitoes.</title>
        <authorList>
            <person name="Small S.T."/>
            <person name="Reimer L.J."/>
            <person name="Tisch D.J."/>
            <person name="King C.L."/>
            <person name="Christensen B.M."/>
            <person name="Siba P.M."/>
            <person name="Kazura J.W."/>
            <person name="Serre D."/>
            <person name="Zimmerman P.A."/>
        </authorList>
    </citation>
    <scope>NUCLEOTIDE SEQUENCE</scope>
    <source>
        <strain evidence="3">pt0022</strain>
    </source>
</reference>
<evidence type="ECO:0000313" key="2">
    <source>
        <dbReference type="Proteomes" id="UP000004810"/>
    </source>
</evidence>